<evidence type="ECO:0000256" key="3">
    <source>
        <dbReference type="ARBA" id="ARBA00022448"/>
    </source>
</evidence>
<dbReference type="GO" id="GO:0005524">
    <property type="term" value="F:ATP binding"/>
    <property type="evidence" value="ECO:0007669"/>
    <property type="project" value="UniProtKB-UniRule"/>
</dbReference>
<dbReference type="PANTHER" id="PTHR13822">
    <property type="entry name" value="ATP SYNTHASE DELTA/EPSILON CHAIN"/>
    <property type="match status" value="1"/>
</dbReference>
<dbReference type="Proteomes" id="UP000176609">
    <property type="component" value="Unassembled WGS sequence"/>
</dbReference>
<evidence type="ECO:0000256" key="8">
    <source>
        <dbReference type="HAMAP-Rule" id="MF_00530"/>
    </source>
</evidence>
<accession>A0A1F6AQ53</accession>
<comment type="similarity">
    <text evidence="2 8 9">Belongs to the ATPase epsilon chain family.</text>
</comment>
<dbReference type="GO" id="GO:0012505">
    <property type="term" value="C:endomembrane system"/>
    <property type="evidence" value="ECO:0007669"/>
    <property type="project" value="UniProtKB-SubCell"/>
</dbReference>
<evidence type="ECO:0000259" key="10">
    <source>
        <dbReference type="Pfam" id="PF02823"/>
    </source>
</evidence>
<keyword evidence="6 8" id="KW-0139">CF(1)</keyword>
<evidence type="ECO:0000256" key="9">
    <source>
        <dbReference type="RuleBase" id="RU003656"/>
    </source>
</evidence>
<dbReference type="GO" id="GO:0005886">
    <property type="term" value="C:plasma membrane"/>
    <property type="evidence" value="ECO:0007669"/>
    <property type="project" value="UniProtKB-SubCell"/>
</dbReference>
<comment type="caution">
    <text evidence="11">The sequence shown here is derived from an EMBL/GenBank/DDBJ whole genome shotgun (WGS) entry which is preliminary data.</text>
</comment>
<dbReference type="PANTHER" id="PTHR13822:SF10">
    <property type="entry name" value="ATP SYNTHASE EPSILON CHAIN, CHLOROPLASTIC"/>
    <property type="match status" value="1"/>
</dbReference>
<keyword evidence="7 8" id="KW-0066">ATP synthesis</keyword>
<dbReference type="AlphaFoldDB" id="A0A1F6AQ53"/>
<evidence type="ECO:0000256" key="2">
    <source>
        <dbReference type="ARBA" id="ARBA00005712"/>
    </source>
</evidence>
<keyword evidence="5 8" id="KW-0472">Membrane</keyword>
<comment type="function">
    <text evidence="8">Produces ATP from ADP in the presence of a proton gradient across the membrane.</text>
</comment>
<keyword evidence="8" id="KW-0375">Hydrogen ion transport</keyword>
<proteinExistence type="inferred from homology"/>
<evidence type="ECO:0000313" key="12">
    <source>
        <dbReference type="Proteomes" id="UP000176609"/>
    </source>
</evidence>
<dbReference type="GO" id="GO:0045259">
    <property type="term" value="C:proton-transporting ATP synthase complex"/>
    <property type="evidence" value="ECO:0007669"/>
    <property type="project" value="UniProtKB-KW"/>
</dbReference>
<keyword evidence="4 8" id="KW-0406">Ion transport</keyword>
<dbReference type="InterPro" id="IPR020546">
    <property type="entry name" value="ATP_synth_F1_dsu/esu_N"/>
</dbReference>
<evidence type="ECO:0000256" key="4">
    <source>
        <dbReference type="ARBA" id="ARBA00023065"/>
    </source>
</evidence>
<name>A0A1F6AQ53_9BACT</name>
<evidence type="ECO:0000313" key="11">
    <source>
        <dbReference type="EMBL" id="OGG26815.1"/>
    </source>
</evidence>
<evidence type="ECO:0000256" key="5">
    <source>
        <dbReference type="ARBA" id="ARBA00023136"/>
    </source>
</evidence>
<dbReference type="NCBIfam" id="TIGR01216">
    <property type="entry name" value="ATP_synt_epsi"/>
    <property type="match status" value="1"/>
</dbReference>
<dbReference type="InterPro" id="IPR036771">
    <property type="entry name" value="ATPsynth_dsu/esu_N"/>
</dbReference>
<dbReference type="GO" id="GO:0046933">
    <property type="term" value="F:proton-transporting ATP synthase activity, rotational mechanism"/>
    <property type="evidence" value="ECO:0007669"/>
    <property type="project" value="UniProtKB-UniRule"/>
</dbReference>
<organism evidence="11 12">
    <name type="scientific">Candidatus Gottesmanbacteria bacterium RIFCSPLOWO2_01_FULL_39_12b</name>
    <dbReference type="NCBI Taxonomy" id="1798388"/>
    <lineage>
        <taxon>Bacteria</taxon>
        <taxon>Candidatus Gottesmaniibacteriota</taxon>
    </lineage>
</organism>
<evidence type="ECO:0000256" key="6">
    <source>
        <dbReference type="ARBA" id="ARBA00023196"/>
    </source>
</evidence>
<dbReference type="EMBL" id="MFJR01000007">
    <property type="protein sequence ID" value="OGG26815.1"/>
    <property type="molecule type" value="Genomic_DNA"/>
</dbReference>
<dbReference type="SUPFAM" id="SSF51344">
    <property type="entry name" value="Epsilon subunit of F1F0-ATP synthase N-terminal domain"/>
    <property type="match status" value="1"/>
</dbReference>
<dbReference type="HAMAP" id="MF_00530">
    <property type="entry name" value="ATP_synth_epsil_bac"/>
    <property type="match status" value="1"/>
</dbReference>
<sequence>MSSFLLEIITPDRIVFTDNVEMVVVPSSSGTLGILPKHVPLFALLSEGELKIKRQVEDFFLSIGGGFIEVTKNKVMILVTRAVKASELNEQEIIQARQKAQDALSQKPTGEALISAQVILRQSLIDLKVLRRRKKIITH</sequence>
<feature type="domain" description="ATP synthase F1 complex delta/epsilon subunit N-terminal" evidence="10">
    <location>
        <begin position="6"/>
        <end position="82"/>
    </location>
</feature>
<keyword evidence="3 8" id="KW-0813">Transport</keyword>
<comment type="subunit">
    <text evidence="8 9">F-type ATPases have 2 components, CF(1) - the catalytic core - and CF(0) - the membrane proton channel. CF(1) has five subunits: alpha(3), beta(3), gamma(1), delta(1), epsilon(1). CF(0) has three main subunits: a, b and c.</text>
</comment>
<dbReference type="InterPro" id="IPR001469">
    <property type="entry name" value="ATP_synth_F1_dsu/esu"/>
</dbReference>
<keyword evidence="8" id="KW-1003">Cell membrane</keyword>
<gene>
    <name evidence="8" type="primary">atpC</name>
    <name evidence="11" type="ORF">A2960_01455</name>
</gene>
<dbReference type="Gene3D" id="2.60.15.10">
    <property type="entry name" value="F0F1 ATP synthase delta/epsilon subunit, N-terminal"/>
    <property type="match status" value="1"/>
</dbReference>
<reference evidence="11 12" key="1">
    <citation type="journal article" date="2016" name="Nat. Commun.">
        <title>Thousands of microbial genomes shed light on interconnected biogeochemical processes in an aquifer system.</title>
        <authorList>
            <person name="Anantharaman K."/>
            <person name="Brown C.T."/>
            <person name="Hug L.A."/>
            <person name="Sharon I."/>
            <person name="Castelle C.J."/>
            <person name="Probst A.J."/>
            <person name="Thomas B.C."/>
            <person name="Singh A."/>
            <person name="Wilkins M.J."/>
            <person name="Karaoz U."/>
            <person name="Brodie E.L."/>
            <person name="Williams K.H."/>
            <person name="Hubbard S.S."/>
            <person name="Banfield J.F."/>
        </authorList>
    </citation>
    <scope>NUCLEOTIDE SEQUENCE [LARGE SCALE GENOMIC DNA]</scope>
</reference>
<evidence type="ECO:0000256" key="7">
    <source>
        <dbReference type="ARBA" id="ARBA00023310"/>
    </source>
</evidence>
<dbReference type="Pfam" id="PF02823">
    <property type="entry name" value="ATP-synt_DE_N"/>
    <property type="match status" value="1"/>
</dbReference>
<protein>
    <recommendedName>
        <fullName evidence="8">ATP synthase epsilon chain</fullName>
    </recommendedName>
    <alternativeName>
        <fullName evidence="8">ATP synthase F1 sector epsilon subunit</fullName>
    </alternativeName>
    <alternativeName>
        <fullName evidence="8">F-ATPase epsilon subunit</fullName>
    </alternativeName>
</protein>
<evidence type="ECO:0000256" key="1">
    <source>
        <dbReference type="ARBA" id="ARBA00004184"/>
    </source>
</evidence>
<comment type="subcellular location">
    <subcellularLocation>
        <location evidence="8">Cell membrane</location>
        <topology evidence="8">Peripheral membrane protein</topology>
    </subcellularLocation>
    <subcellularLocation>
        <location evidence="1">Endomembrane system</location>
        <topology evidence="1">Peripheral membrane protein</topology>
    </subcellularLocation>
</comment>
<dbReference type="CDD" id="cd12152">
    <property type="entry name" value="F1-ATPase_delta"/>
    <property type="match status" value="1"/>
</dbReference>